<keyword evidence="4" id="KW-0472">Membrane</keyword>
<feature type="compositionally biased region" description="Polar residues" evidence="3">
    <location>
        <begin position="570"/>
        <end position="591"/>
    </location>
</feature>
<dbReference type="PROSITE" id="PS51450">
    <property type="entry name" value="LRR"/>
    <property type="match status" value="1"/>
</dbReference>
<feature type="compositionally biased region" description="Basic and acidic residues" evidence="3">
    <location>
        <begin position="334"/>
        <end position="350"/>
    </location>
</feature>
<feature type="compositionally biased region" description="Polar residues" evidence="3">
    <location>
        <begin position="782"/>
        <end position="803"/>
    </location>
</feature>
<feature type="compositionally biased region" description="Basic and acidic residues" evidence="3">
    <location>
        <begin position="505"/>
        <end position="523"/>
    </location>
</feature>
<proteinExistence type="predicted"/>
<evidence type="ECO:0000256" key="2">
    <source>
        <dbReference type="ARBA" id="ARBA00022737"/>
    </source>
</evidence>
<evidence type="ECO:0000313" key="6">
    <source>
        <dbReference type="Proteomes" id="UP001279410"/>
    </source>
</evidence>
<dbReference type="AlphaFoldDB" id="A0AAD3RBF5"/>
<dbReference type="Pfam" id="PF13855">
    <property type="entry name" value="LRR_8"/>
    <property type="match status" value="1"/>
</dbReference>
<comment type="caution">
    <text evidence="5">The sequence shown here is derived from an EMBL/GenBank/DDBJ whole genome shotgun (WGS) entry which is preliminary data.</text>
</comment>
<keyword evidence="6" id="KW-1185">Reference proteome</keyword>
<feature type="compositionally biased region" description="Basic and acidic residues" evidence="3">
    <location>
        <begin position="440"/>
        <end position="455"/>
    </location>
</feature>
<evidence type="ECO:0000256" key="3">
    <source>
        <dbReference type="SAM" id="MobiDB-lite"/>
    </source>
</evidence>
<dbReference type="SUPFAM" id="SSF52058">
    <property type="entry name" value="L domain-like"/>
    <property type="match status" value="1"/>
</dbReference>
<dbReference type="InterPro" id="IPR001611">
    <property type="entry name" value="Leu-rich_rpt"/>
</dbReference>
<keyword evidence="4" id="KW-0812">Transmembrane</keyword>
<feature type="region of interest" description="Disordered" evidence="3">
    <location>
        <begin position="435"/>
        <end position="604"/>
    </location>
</feature>
<accession>A0AAD3RBF5</accession>
<dbReference type="Proteomes" id="UP001279410">
    <property type="component" value="Unassembled WGS sequence"/>
</dbReference>
<dbReference type="InterPro" id="IPR032675">
    <property type="entry name" value="LRR_dom_sf"/>
</dbReference>
<keyword evidence="2" id="KW-0677">Repeat</keyword>
<dbReference type="Gene3D" id="3.80.10.10">
    <property type="entry name" value="Ribonuclease Inhibitor"/>
    <property type="match status" value="1"/>
</dbReference>
<dbReference type="EMBL" id="BRZM01000048">
    <property type="protein sequence ID" value="GLD61815.1"/>
    <property type="molecule type" value="Genomic_DNA"/>
</dbReference>
<dbReference type="InterPro" id="IPR003591">
    <property type="entry name" value="Leu-rich_rpt_typical-subtyp"/>
</dbReference>
<organism evidence="5 6">
    <name type="scientific">Lates japonicus</name>
    <name type="common">Japanese lates</name>
    <dbReference type="NCBI Taxonomy" id="270547"/>
    <lineage>
        <taxon>Eukaryota</taxon>
        <taxon>Metazoa</taxon>
        <taxon>Chordata</taxon>
        <taxon>Craniata</taxon>
        <taxon>Vertebrata</taxon>
        <taxon>Euteleostomi</taxon>
        <taxon>Actinopterygii</taxon>
        <taxon>Neopterygii</taxon>
        <taxon>Teleostei</taxon>
        <taxon>Neoteleostei</taxon>
        <taxon>Acanthomorphata</taxon>
        <taxon>Carangaria</taxon>
        <taxon>Carangaria incertae sedis</taxon>
        <taxon>Centropomidae</taxon>
        <taxon>Lates</taxon>
    </lineage>
</organism>
<feature type="compositionally biased region" description="Basic residues" evidence="3">
    <location>
        <begin position="524"/>
        <end position="536"/>
    </location>
</feature>
<keyword evidence="1" id="KW-0433">Leucine-rich repeat</keyword>
<evidence type="ECO:0000256" key="4">
    <source>
        <dbReference type="SAM" id="Phobius"/>
    </source>
</evidence>
<protein>
    <submittedName>
        <fullName evidence="5">Uncharacterized protein</fullName>
    </submittedName>
</protein>
<feature type="compositionally biased region" description="Basic and acidic residues" evidence="3">
    <location>
        <begin position="317"/>
        <end position="327"/>
    </location>
</feature>
<dbReference type="PANTHER" id="PTHR45617">
    <property type="entry name" value="LEUCINE RICH REPEAT FAMILY PROTEIN"/>
    <property type="match status" value="1"/>
</dbReference>
<feature type="region of interest" description="Disordered" evidence="3">
    <location>
        <begin position="258"/>
        <end position="350"/>
    </location>
</feature>
<evidence type="ECO:0000256" key="1">
    <source>
        <dbReference type="ARBA" id="ARBA00022614"/>
    </source>
</evidence>
<keyword evidence="4" id="KW-1133">Transmembrane helix</keyword>
<dbReference type="SMART" id="SM00369">
    <property type="entry name" value="LRR_TYP"/>
    <property type="match status" value="3"/>
</dbReference>
<sequence>MTNAPDTTQALLLTEGSISAVQPASLSDFNNVKVIDLSHNHISELSKESFRDLPLLHTLLLDHNFLTNQALQGGALTNLTQLQVLALGNNLITVIFYNGRRMVCVSTDNPAVTTVLELTEANCVPSNQNITVQVETRGNVTPRLYARDLAITAVICFIGGVGLTLLVVLVYCQVSHRKKLKESKRQKEDEEGSTTVIRNHVSHLDVSEKMRDGFLQVSSGQPLDRKTMILDERLENSGGHFRFRANEDGSHFRCPNCSTKGQRGMEPNPLRWSNRINRENEAEEEREKRRMRQQGILSRDIPNKPLSHGSSNSYSHPRRETFNERPETLLAYKTGRDGDSYRTDVESKSSRHETLNCESCHRTYRPPEQTIKPERIHTNMRDSALFDSFPPLHRLTDNGRNVNHNQFDMMKNTELRRESRNVTFNLECLRTSEQRNIQGENKREEKARTSRDKEKGRKRRHKVKIQSGRLLKVKLNLSPLRKSKVHPKRKNEQLDKGSSKKSKEKRQDGKERDEKEGKSDSGKKTKGSSKKMKKSTKSTGLSEKEEEKEDGGEGQNTRTSKQKKTTSKTEQGGQENTEANQNAHPDNSQPAIVTGQGQNLQGGSSQYHGAGLVLGSAQLPSQLPFSLGNRTTNLSLLGSAGSQLTGSSLSLQGGNILLNTTVPGSNALFPGGPANSVAPGIAISGPSLTSGGALNSFSRQTGVGVMCPAPSRLANTVHANPMQASAIQTTPLLNSQAGGLALNLAANPALNPAPIQSLPQSQLPDSSPLVARLKHDSVQGPGLQSQEGPHQSLPESQAPQTKESLPVQAQALPGTDGLSGVASLGSVTTVENLSDNNNQTATGCVPGGSAVNTSAGGMVQTEGLALGVANGSVSGVSAPTAAQSGSSTDGAAVAAAGTTLLQQEYVSEEGGSSPRRKLRLVLPEKTSSRPPTALERKIR</sequence>
<reference evidence="5" key="1">
    <citation type="submission" date="2022-08" db="EMBL/GenBank/DDBJ databases">
        <title>Genome sequencing of akame (Lates japonicus).</title>
        <authorList>
            <person name="Hashiguchi Y."/>
            <person name="Takahashi H."/>
        </authorList>
    </citation>
    <scope>NUCLEOTIDE SEQUENCE</scope>
    <source>
        <strain evidence="5">Kochi</strain>
    </source>
</reference>
<feature type="transmembrane region" description="Helical" evidence="4">
    <location>
        <begin position="149"/>
        <end position="171"/>
    </location>
</feature>
<name>A0AAD3RBF5_LATJO</name>
<gene>
    <name evidence="5" type="ORF">AKAME5_001359000</name>
</gene>
<feature type="compositionally biased region" description="Low complexity" evidence="3">
    <location>
        <begin position="595"/>
        <end position="604"/>
    </location>
</feature>
<dbReference type="PANTHER" id="PTHR45617:SF170">
    <property type="entry name" value="MIP14966P"/>
    <property type="match status" value="1"/>
</dbReference>
<feature type="compositionally biased region" description="Basic and acidic residues" evidence="3">
    <location>
        <begin position="276"/>
        <end position="288"/>
    </location>
</feature>
<feature type="region of interest" description="Disordered" evidence="3">
    <location>
        <begin position="904"/>
        <end position="939"/>
    </location>
</feature>
<evidence type="ECO:0000313" key="5">
    <source>
        <dbReference type="EMBL" id="GLD61815.1"/>
    </source>
</evidence>
<feature type="region of interest" description="Disordered" evidence="3">
    <location>
        <begin position="777"/>
        <end position="805"/>
    </location>
</feature>